<dbReference type="InterPro" id="IPR029021">
    <property type="entry name" value="Prot-tyrosine_phosphatase-like"/>
</dbReference>
<evidence type="ECO:0000256" key="1">
    <source>
        <dbReference type="PROSITE-ProRule" id="PRU00529"/>
    </source>
</evidence>
<dbReference type="Pfam" id="PF02926">
    <property type="entry name" value="THUMP"/>
    <property type="match status" value="1"/>
</dbReference>
<evidence type="ECO:0008006" key="6">
    <source>
        <dbReference type="Google" id="ProtNLM"/>
    </source>
</evidence>
<dbReference type="EMBL" id="MTSL01000191">
    <property type="protein sequence ID" value="PJF17050.1"/>
    <property type="molecule type" value="Genomic_DNA"/>
</dbReference>
<protein>
    <recommendedName>
        <fullName evidence="6">Tyrosine-protein phosphatase domain-containing protein</fullName>
    </recommendedName>
</protein>
<dbReference type="GO" id="GO:0006400">
    <property type="term" value="P:tRNA modification"/>
    <property type="evidence" value="ECO:0007669"/>
    <property type="project" value="InterPro"/>
</dbReference>
<dbReference type="CDD" id="cd11717">
    <property type="entry name" value="THUMP_THUMPD1_like"/>
    <property type="match status" value="1"/>
</dbReference>
<dbReference type="Gene3D" id="3.90.190.10">
    <property type="entry name" value="Protein tyrosine phosphatase superfamily"/>
    <property type="match status" value="1"/>
</dbReference>
<dbReference type="PROSITE" id="PS51165">
    <property type="entry name" value="THUMP"/>
    <property type="match status" value="1"/>
</dbReference>
<dbReference type="GO" id="GO:0004725">
    <property type="term" value="F:protein tyrosine phosphatase activity"/>
    <property type="evidence" value="ECO:0007669"/>
    <property type="project" value="InterPro"/>
</dbReference>
<dbReference type="GO" id="GO:0003723">
    <property type="term" value="F:RNA binding"/>
    <property type="evidence" value="ECO:0007669"/>
    <property type="project" value="UniProtKB-UniRule"/>
</dbReference>
<dbReference type="SUPFAM" id="SSF143437">
    <property type="entry name" value="THUMP domain-like"/>
    <property type="match status" value="1"/>
</dbReference>
<comment type="caution">
    <text evidence="4">The sequence shown here is derived from an EMBL/GenBank/DDBJ whole genome shotgun (WGS) entry which is preliminary data.</text>
</comment>
<feature type="domain" description="Tyrosine-protein phosphatase" evidence="2">
    <location>
        <begin position="29"/>
        <end position="176"/>
    </location>
</feature>
<dbReference type="CDD" id="cd00047">
    <property type="entry name" value="PTPc"/>
    <property type="match status" value="1"/>
</dbReference>
<sequence length="392" mass="44006">MMNIGGSTKLIDTRTDTSTEFLVIDSRISWIEGVATSYIASQAPIPSTFADFWHMIWEQNVHLIIMLCEQYWPLEEHPLTFAGIVVELEQEVDLVEGDMIQRRFRLTLNDEERVVTQIHYTTWPDHGVPVTFDIMTSLLRCCEAELINQAAVPIVVHCRNDMSFDVCPGMMGVMVTCSRNQEARCTSEISQLLDKALDELGTSPLAESADSAAPPASFADEIAKEVAELKNTSTRQYQAIGMGELNCMVFIKTLPSIGDPVSLIGSLFRKTDTGAVNAARLIPLSRIFKASIEDLRRESSSLISPTFHTTDGPRRTYAVIVESRLSNQFDKRTVIDLMADIVGPKHKVDLEKPDFVIMVQVFKGMCGISILPSYHAFKKYNLQEFYRTHQDS</sequence>
<dbReference type="InterPro" id="IPR040183">
    <property type="entry name" value="THUMPD1-like"/>
</dbReference>
<dbReference type="Proteomes" id="UP000240830">
    <property type="component" value="Unassembled WGS sequence"/>
</dbReference>
<dbReference type="PRINTS" id="PR00700">
    <property type="entry name" value="PRTYPHPHTASE"/>
</dbReference>
<dbReference type="FunFam" id="3.30.2300.10:FF:000001">
    <property type="entry name" value="THUMP domain-containing protein 1"/>
    <property type="match status" value="1"/>
</dbReference>
<dbReference type="Pfam" id="PF00102">
    <property type="entry name" value="Y_phosphatase"/>
    <property type="match status" value="1"/>
</dbReference>
<dbReference type="PANTHER" id="PTHR13452:SF10">
    <property type="entry name" value="THUMP DOMAIN-CONTAINING PROTEIN 1"/>
    <property type="match status" value="1"/>
</dbReference>
<keyword evidence="1" id="KW-0694">RNA-binding</keyword>
<dbReference type="SMART" id="SM00194">
    <property type="entry name" value="PTPc"/>
    <property type="match status" value="1"/>
</dbReference>
<evidence type="ECO:0000313" key="4">
    <source>
        <dbReference type="EMBL" id="PJF17050.1"/>
    </source>
</evidence>
<dbReference type="OrthoDB" id="367221at2759"/>
<accession>A0A2H9THF7</accession>
<reference evidence="4 5" key="1">
    <citation type="submission" date="2016-10" db="EMBL/GenBank/DDBJ databases">
        <title>The genome of Paramicrosporidium saccamoebae is the missing link in understanding Cryptomycota and Microsporidia evolution.</title>
        <authorList>
            <person name="Quandt C.A."/>
            <person name="Beaudet D."/>
            <person name="Corsaro D."/>
            <person name="Michel R."/>
            <person name="Corradi N."/>
            <person name="James T."/>
        </authorList>
    </citation>
    <scope>NUCLEOTIDE SEQUENCE [LARGE SCALE GENOMIC DNA]</scope>
    <source>
        <strain evidence="4 5">KSL3</strain>
    </source>
</reference>
<proteinExistence type="predicted"/>
<dbReference type="AlphaFoldDB" id="A0A2H9THF7"/>
<dbReference type="InterPro" id="IPR004114">
    <property type="entry name" value="THUMP_dom"/>
</dbReference>
<name>A0A2H9THF7_9FUNG</name>
<evidence type="ECO:0000259" key="3">
    <source>
        <dbReference type="PROSITE" id="PS51165"/>
    </source>
</evidence>
<gene>
    <name evidence="4" type="ORF">PSACC_03080</name>
</gene>
<dbReference type="Gene3D" id="3.30.2300.10">
    <property type="entry name" value="THUMP superfamily"/>
    <property type="match status" value="1"/>
</dbReference>
<dbReference type="InterPro" id="IPR000242">
    <property type="entry name" value="PTP_cat"/>
</dbReference>
<keyword evidence="5" id="KW-1185">Reference proteome</keyword>
<organism evidence="4 5">
    <name type="scientific">Paramicrosporidium saccamoebae</name>
    <dbReference type="NCBI Taxonomy" id="1246581"/>
    <lineage>
        <taxon>Eukaryota</taxon>
        <taxon>Fungi</taxon>
        <taxon>Fungi incertae sedis</taxon>
        <taxon>Cryptomycota</taxon>
        <taxon>Cryptomycota incertae sedis</taxon>
        <taxon>Paramicrosporidium</taxon>
    </lineage>
</organism>
<dbReference type="SUPFAM" id="SSF52799">
    <property type="entry name" value="(Phosphotyrosine protein) phosphatases II"/>
    <property type="match status" value="1"/>
</dbReference>
<dbReference type="SMART" id="SM00981">
    <property type="entry name" value="THUMP"/>
    <property type="match status" value="1"/>
</dbReference>
<evidence type="ECO:0000313" key="5">
    <source>
        <dbReference type="Proteomes" id="UP000240830"/>
    </source>
</evidence>
<dbReference type="PROSITE" id="PS50055">
    <property type="entry name" value="TYR_PHOSPHATASE_PTP"/>
    <property type="match status" value="1"/>
</dbReference>
<dbReference type="PANTHER" id="PTHR13452">
    <property type="entry name" value="THUMP DOMAIN CONTAINING PROTEIN 1-RELATED"/>
    <property type="match status" value="1"/>
</dbReference>
<dbReference type="STRING" id="1246581.A0A2H9THF7"/>
<feature type="domain" description="THUMP" evidence="3">
    <location>
        <begin position="262"/>
        <end position="372"/>
    </location>
</feature>
<evidence type="ECO:0000259" key="2">
    <source>
        <dbReference type="PROSITE" id="PS50055"/>
    </source>
</evidence>